<dbReference type="GO" id="GO:0016780">
    <property type="term" value="F:phosphotransferase activity, for other substituted phosphate groups"/>
    <property type="evidence" value="ECO:0007669"/>
    <property type="project" value="InterPro"/>
</dbReference>
<dbReference type="OrthoDB" id="9782011at2"/>
<feature type="transmembrane region" description="Helical" evidence="3">
    <location>
        <begin position="48"/>
        <end position="71"/>
    </location>
</feature>
<keyword evidence="3" id="KW-0812">Transmembrane</keyword>
<dbReference type="RefSeq" id="WP_097022444.1">
    <property type="nucleotide sequence ID" value="NZ_OBQJ01000003.1"/>
</dbReference>
<name>A0A285VNQ3_9GAMM</name>
<protein>
    <submittedName>
        <fullName evidence="4">Phosphatidylglycerophosphate synthase</fullName>
    </submittedName>
</protein>
<feature type="transmembrane region" description="Helical" evidence="3">
    <location>
        <begin position="225"/>
        <end position="243"/>
    </location>
</feature>
<dbReference type="GO" id="GO:0008654">
    <property type="term" value="P:phospholipid biosynthetic process"/>
    <property type="evidence" value="ECO:0007669"/>
    <property type="project" value="InterPro"/>
</dbReference>
<evidence type="ECO:0000256" key="3">
    <source>
        <dbReference type="SAM" id="Phobius"/>
    </source>
</evidence>
<dbReference type="Proteomes" id="UP000219023">
    <property type="component" value="Unassembled WGS sequence"/>
</dbReference>
<dbReference type="GO" id="GO:0016020">
    <property type="term" value="C:membrane"/>
    <property type="evidence" value="ECO:0007669"/>
    <property type="project" value="InterPro"/>
</dbReference>
<dbReference type="EMBL" id="OBQJ01000003">
    <property type="protein sequence ID" value="SOC54231.1"/>
    <property type="molecule type" value="Genomic_DNA"/>
</dbReference>
<evidence type="ECO:0000313" key="5">
    <source>
        <dbReference type="Proteomes" id="UP000219023"/>
    </source>
</evidence>
<keyword evidence="3" id="KW-0472">Membrane</keyword>
<proteinExistence type="inferred from homology"/>
<evidence type="ECO:0000256" key="2">
    <source>
        <dbReference type="RuleBase" id="RU003750"/>
    </source>
</evidence>
<dbReference type="AlphaFoldDB" id="A0A285VNQ3"/>
<gene>
    <name evidence="4" type="ORF">SAMN05421509_103258</name>
</gene>
<comment type="similarity">
    <text evidence="2">Belongs to the CDP-alcohol phosphatidyltransferase class-I family.</text>
</comment>
<feature type="transmembrane region" description="Helical" evidence="3">
    <location>
        <begin position="83"/>
        <end position="102"/>
    </location>
</feature>
<dbReference type="Gene3D" id="1.20.120.1760">
    <property type="match status" value="1"/>
</dbReference>
<keyword evidence="1 2" id="KW-0808">Transferase</keyword>
<accession>A0A285VNQ3</accession>
<feature type="transmembrane region" description="Helical" evidence="3">
    <location>
        <begin position="12"/>
        <end position="36"/>
    </location>
</feature>
<feature type="transmembrane region" description="Helical" evidence="3">
    <location>
        <begin position="140"/>
        <end position="159"/>
    </location>
</feature>
<dbReference type="InterPro" id="IPR000462">
    <property type="entry name" value="CDP-OH_P_trans"/>
</dbReference>
<dbReference type="InterPro" id="IPR048254">
    <property type="entry name" value="CDP_ALCOHOL_P_TRANSF_CS"/>
</dbReference>
<evidence type="ECO:0000256" key="1">
    <source>
        <dbReference type="ARBA" id="ARBA00022679"/>
    </source>
</evidence>
<reference evidence="4 5" key="1">
    <citation type="submission" date="2017-08" db="EMBL/GenBank/DDBJ databases">
        <authorList>
            <person name="de Groot N.N."/>
        </authorList>
    </citation>
    <scope>NUCLEOTIDE SEQUENCE [LARGE SCALE GENOMIC DNA]</scope>
    <source>
        <strain evidence="4 5">USBA 855</strain>
    </source>
</reference>
<dbReference type="InterPro" id="IPR043130">
    <property type="entry name" value="CDP-OH_PTrfase_TM_dom"/>
</dbReference>
<feature type="transmembrane region" description="Helical" evidence="3">
    <location>
        <begin position="108"/>
        <end position="128"/>
    </location>
</feature>
<dbReference type="PROSITE" id="PS00379">
    <property type="entry name" value="CDP_ALCOHOL_P_TRANSF"/>
    <property type="match status" value="1"/>
</dbReference>
<organism evidence="4 5">
    <name type="scientific">Chromohalobacter canadensis</name>
    <dbReference type="NCBI Taxonomy" id="141389"/>
    <lineage>
        <taxon>Bacteria</taxon>
        <taxon>Pseudomonadati</taxon>
        <taxon>Pseudomonadota</taxon>
        <taxon>Gammaproteobacteria</taxon>
        <taxon>Oceanospirillales</taxon>
        <taxon>Halomonadaceae</taxon>
        <taxon>Chromohalobacter</taxon>
    </lineage>
</organism>
<evidence type="ECO:0000313" key="4">
    <source>
        <dbReference type="EMBL" id="SOC54231.1"/>
    </source>
</evidence>
<keyword evidence="3" id="KW-1133">Transmembrane helix</keyword>
<sequence>MRDLSRPPQARRLAWAPGLPAIVELLVGLGLVGLLVEAVQWRLAAPRGLGWSVGGVYLGMALIILWAWPAARRWLGWANRVTLLRAVLIALLAGSMAFPAFMERHVFEMTWVALLALCLDGIDGWVARHTHSASDFGARFDMELDAFFIMVLCCALIVLDKLGGWVLVVGAMRYTFVAVGHAWTWLRRPLPPSLRRKAVCVCQVASLLVALLPWVSAFWAALCVGLALALLVFSFARDVAWLYRHRHMRI</sequence>
<dbReference type="Pfam" id="PF01066">
    <property type="entry name" value="CDP-OH_P_transf"/>
    <property type="match status" value="1"/>
</dbReference>